<sequence length="448" mass="48610">MRFGVNYTPTHGWFHHWLDFDLDEIRADLDSIAALGLDHVRVFALWPLFQPNRTLIRPRAVEQLVALTDAAAERGLDVAVDGLQGHLSSFDFLPSWTVTWHRRNLFTDPEAIEAQAAYLRTLAAALRERPNFLGMTLGNEINQFSGGPHPDPHPASATRTGAWLRRMLAACEQGAPGRAHLHAGDDATWYRHGHPFTPEQAATVGAMTAVHSWVFNGTAQRHGPAGRATEQHAAYLIELSKAWATDPARPVWLQEVGAPAPHIPPERAAAFTAATLGAALDCPHLWGVTWWCSHDVDRALADFPELEYGLGLLTHSRRPKPAGRELARVAAGWRAEGPSPALRTTALVLDPQPQPQTPPRTRAQDQLQDQAAQAQVRTACAPGGAFFEAWAALAAEGARPAVVLASRAADPAHLAARGITETVRPSEVPLGAVPPPARRTSREDGPHA</sequence>
<feature type="region of interest" description="Disordered" evidence="1">
    <location>
        <begin position="418"/>
        <end position="448"/>
    </location>
</feature>
<keyword evidence="3" id="KW-1185">Reference proteome</keyword>
<dbReference type="EMBL" id="BAAARJ010000008">
    <property type="protein sequence ID" value="GAA2612346.1"/>
    <property type="molecule type" value="Genomic_DNA"/>
</dbReference>
<protein>
    <submittedName>
        <fullName evidence="2">Cellulase family glycosylhydrolase</fullName>
    </submittedName>
</protein>
<comment type="caution">
    <text evidence="2">The sequence shown here is derived from an EMBL/GenBank/DDBJ whole genome shotgun (WGS) entry which is preliminary data.</text>
</comment>
<evidence type="ECO:0000313" key="3">
    <source>
        <dbReference type="Proteomes" id="UP001501447"/>
    </source>
</evidence>
<dbReference type="RefSeq" id="WP_344566116.1">
    <property type="nucleotide sequence ID" value="NZ_BAAARJ010000008.1"/>
</dbReference>
<reference evidence="3" key="1">
    <citation type="journal article" date="2019" name="Int. J. Syst. Evol. Microbiol.">
        <title>The Global Catalogue of Microorganisms (GCM) 10K type strain sequencing project: providing services to taxonomists for standard genome sequencing and annotation.</title>
        <authorList>
            <consortium name="The Broad Institute Genomics Platform"/>
            <consortium name="The Broad Institute Genome Sequencing Center for Infectious Disease"/>
            <person name="Wu L."/>
            <person name="Ma J."/>
        </authorList>
    </citation>
    <scope>NUCLEOTIDE SEQUENCE [LARGE SCALE GENOMIC DNA]</scope>
    <source>
        <strain evidence="3">JCM 16373</strain>
    </source>
</reference>
<dbReference type="SUPFAM" id="SSF51445">
    <property type="entry name" value="(Trans)glycosidases"/>
    <property type="match status" value="1"/>
</dbReference>
<gene>
    <name evidence="2" type="ORF">GCM10009863_27590</name>
</gene>
<dbReference type="Gene3D" id="3.20.20.80">
    <property type="entry name" value="Glycosidases"/>
    <property type="match status" value="1"/>
</dbReference>
<dbReference type="Proteomes" id="UP001501447">
    <property type="component" value="Unassembled WGS sequence"/>
</dbReference>
<organism evidence="2 3">
    <name type="scientific">Streptomyces axinellae</name>
    <dbReference type="NCBI Taxonomy" id="552788"/>
    <lineage>
        <taxon>Bacteria</taxon>
        <taxon>Bacillati</taxon>
        <taxon>Actinomycetota</taxon>
        <taxon>Actinomycetes</taxon>
        <taxon>Kitasatosporales</taxon>
        <taxon>Streptomycetaceae</taxon>
        <taxon>Streptomyces</taxon>
    </lineage>
</organism>
<evidence type="ECO:0000313" key="2">
    <source>
        <dbReference type="EMBL" id="GAA2612346.1"/>
    </source>
</evidence>
<evidence type="ECO:0000256" key="1">
    <source>
        <dbReference type="SAM" id="MobiDB-lite"/>
    </source>
</evidence>
<proteinExistence type="predicted"/>
<name>A0ABP6CG19_9ACTN</name>
<dbReference type="InterPro" id="IPR017853">
    <property type="entry name" value="GH"/>
</dbReference>
<accession>A0ABP6CG19</accession>